<evidence type="ECO:0000256" key="3">
    <source>
        <dbReference type="ARBA" id="ARBA00008663"/>
    </source>
</evidence>
<evidence type="ECO:0000256" key="10">
    <source>
        <dbReference type="ARBA" id="ARBA00022842"/>
    </source>
</evidence>
<dbReference type="InterPro" id="IPR018209">
    <property type="entry name" value="Pyrv_Knase_AS"/>
</dbReference>
<keyword evidence="18" id="KW-1185">Reference proteome</keyword>
<dbReference type="GO" id="GO:0016301">
    <property type="term" value="F:kinase activity"/>
    <property type="evidence" value="ECO:0007669"/>
    <property type="project" value="UniProtKB-KW"/>
</dbReference>
<evidence type="ECO:0000256" key="13">
    <source>
        <dbReference type="NCBIfam" id="TIGR01064"/>
    </source>
</evidence>
<dbReference type="NCBIfam" id="TIGR01064">
    <property type="entry name" value="pyruv_kin"/>
    <property type="match status" value="1"/>
</dbReference>
<dbReference type="NCBIfam" id="NF004491">
    <property type="entry name" value="PRK05826.1"/>
    <property type="match status" value="1"/>
</dbReference>
<dbReference type="EC" id="2.7.1.40" evidence="4 13"/>
<protein>
    <recommendedName>
        <fullName evidence="4 13">Pyruvate kinase</fullName>
        <ecNumber evidence="4 13">2.7.1.40</ecNumber>
    </recommendedName>
</protein>
<keyword evidence="6" id="KW-0479">Metal-binding</keyword>
<comment type="cofactor">
    <cofactor evidence="1">
        <name>K(+)</name>
        <dbReference type="ChEBI" id="CHEBI:29103"/>
    </cofactor>
</comment>
<dbReference type="InterPro" id="IPR040442">
    <property type="entry name" value="Pyrv_kinase-like_dom_sf"/>
</dbReference>
<dbReference type="RefSeq" id="WP_305944841.1">
    <property type="nucleotide sequence ID" value="NZ_JAUZVY010000002.1"/>
</dbReference>
<dbReference type="InterPro" id="IPR015806">
    <property type="entry name" value="Pyrv_Knase_insert_dom_sf"/>
</dbReference>
<dbReference type="Gene3D" id="3.20.20.60">
    <property type="entry name" value="Phosphoenolpyruvate-binding domains"/>
    <property type="match status" value="1"/>
</dbReference>
<dbReference type="InterPro" id="IPR015813">
    <property type="entry name" value="Pyrv/PenolPyrv_kinase-like_dom"/>
</dbReference>
<feature type="domain" description="Pyruvate kinase barrel" evidence="15">
    <location>
        <begin position="3"/>
        <end position="328"/>
    </location>
</feature>
<dbReference type="SUPFAM" id="SSF52935">
    <property type="entry name" value="PK C-terminal domain-like"/>
    <property type="match status" value="1"/>
</dbReference>
<dbReference type="Proteomes" id="UP001236258">
    <property type="component" value="Unassembled WGS sequence"/>
</dbReference>
<feature type="domain" description="Pyruvate kinase C-terminal" evidence="16">
    <location>
        <begin position="360"/>
        <end position="475"/>
    </location>
</feature>
<comment type="caution">
    <text evidence="17">The sequence shown here is derived from an EMBL/GenBank/DDBJ whole genome shotgun (WGS) entry which is preliminary data.</text>
</comment>
<dbReference type="InterPro" id="IPR011037">
    <property type="entry name" value="Pyrv_Knase-like_insert_dom_sf"/>
</dbReference>
<keyword evidence="8 14" id="KW-0418">Kinase</keyword>
<evidence type="ECO:0000256" key="9">
    <source>
        <dbReference type="ARBA" id="ARBA00022840"/>
    </source>
</evidence>
<dbReference type="Gene3D" id="2.40.33.10">
    <property type="entry name" value="PK beta-barrel domain-like"/>
    <property type="match status" value="1"/>
</dbReference>
<keyword evidence="12 17" id="KW-0670">Pyruvate</keyword>
<evidence type="ECO:0000256" key="8">
    <source>
        <dbReference type="ARBA" id="ARBA00022777"/>
    </source>
</evidence>
<keyword evidence="7" id="KW-0547">Nucleotide-binding</keyword>
<dbReference type="Pfam" id="PF00224">
    <property type="entry name" value="PK"/>
    <property type="match status" value="1"/>
</dbReference>
<keyword evidence="11 14" id="KW-0324">Glycolysis</keyword>
<dbReference type="InterPro" id="IPR015795">
    <property type="entry name" value="Pyrv_Knase_C"/>
</dbReference>
<keyword evidence="5 14" id="KW-0808">Transferase</keyword>
<dbReference type="Pfam" id="PF02887">
    <property type="entry name" value="PK_C"/>
    <property type="match status" value="1"/>
</dbReference>
<dbReference type="PRINTS" id="PR01050">
    <property type="entry name" value="PYRUVTKNASE"/>
</dbReference>
<evidence type="ECO:0000256" key="7">
    <source>
        <dbReference type="ARBA" id="ARBA00022741"/>
    </source>
</evidence>
<dbReference type="PANTHER" id="PTHR11817">
    <property type="entry name" value="PYRUVATE KINASE"/>
    <property type="match status" value="1"/>
</dbReference>
<dbReference type="EMBL" id="JAUZVY010000002">
    <property type="protein sequence ID" value="MDP4528724.1"/>
    <property type="molecule type" value="Genomic_DNA"/>
</dbReference>
<evidence type="ECO:0000256" key="1">
    <source>
        <dbReference type="ARBA" id="ARBA00001958"/>
    </source>
</evidence>
<dbReference type="InterPro" id="IPR015793">
    <property type="entry name" value="Pyrv_Knase_brl"/>
</dbReference>
<reference evidence="17 18" key="1">
    <citation type="submission" date="2023-08" db="EMBL/GenBank/DDBJ databases">
        <authorList>
            <person name="Joshi A."/>
            <person name="Thite S."/>
        </authorList>
    </citation>
    <scope>NUCLEOTIDE SEQUENCE [LARGE SCALE GENOMIC DNA]</scope>
    <source>
        <strain evidence="17 18">1E1</strain>
    </source>
</reference>
<evidence type="ECO:0000256" key="12">
    <source>
        <dbReference type="ARBA" id="ARBA00023317"/>
    </source>
</evidence>
<dbReference type="SUPFAM" id="SSF50800">
    <property type="entry name" value="PK beta-barrel domain-like"/>
    <property type="match status" value="1"/>
</dbReference>
<name>A0ABT9GP28_9GAMM</name>
<dbReference type="Gene3D" id="3.40.1380.20">
    <property type="entry name" value="Pyruvate kinase, C-terminal domain"/>
    <property type="match status" value="1"/>
</dbReference>
<evidence type="ECO:0000256" key="6">
    <source>
        <dbReference type="ARBA" id="ARBA00022723"/>
    </source>
</evidence>
<evidence type="ECO:0000256" key="5">
    <source>
        <dbReference type="ARBA" id="ARBA00022679"/>
    </source>
</evidence>
<evidence type="ECO:0000256" key="14">
    <source>
        <dbReference type="RuleBase" id="RU000504"/>
    </source>
</evidence>
<evidence type="ECO:0000256" key="11">
    <source>
        <dbReference type="ARBA" id="ARBA00023152"/>
    </source>
</evidence>
<dbReference type="SUPFAM" id="SSF51621">
    <property type="entry name" value="Phosphoenolpyruvate/pyruvate domain"/>
    <property type="match status" value="1"/>
</dbReference>
<dbReference type="PROSITE" id="PS00110">
    <property type="entry name" value="PYRUVATE_KINASE"/>
    <property type="match status" value="1"/>
</dbReference>
<dbReference type="GO" id="GO:0004743">
    <property type="term" value="F:pyruvate kinase activity"/>
    <property type="evidence" value="ECO:0007669"/>
    <property type="project" value="UniProtKB-EC"/>
</dbReference>
<comment type="catalytic activity">
    <reaction evidence="14">
        <text>pyruvate + ATP = phosphoenolpyruvate + ADP + H(+)</text>
        <dbReference type="Rhea" id="RHEA:18157"/>
        <dbReference type="ChEBI" id="CHEBI:15361"/>
        <dbReference type="ChEBI" id="CHEBI:15378"/>
        <dbReference type="ChEBI" id="CHEBI:30616"/>
        <dbReference type="ChEBI" id="CHEBI:58702"/>
        <dbReference type="ChEBI" id="CHEBI:456216"/>
        <dbReference type="EC" id="2.7.1.40"/>
    </reaction>
</comment>
<dbReference type="InterPro" id="IPR036918">
    <property type="entry name" value="Pyrv_Knase_C_sf"/>
</dbReference>
<evidence type="ECO:0000259" key="16">
    <source>
        <dbReference type="Pfam" id="PF02887"/>
    </source>
</evidence>
<evidence type="ECO:0000256" key="2">
    <source>
        <dbReference type="ARBA" id="ARBA00004997"/>
    </source>
</evidence>
<comment type="similarity">
    <text evidence="3 14">Belongs to the pyruvate kinase family.</text>
</comment>
<comment type="pathway">
    <text evidence="2 14">Carbohydrate degradation; glycolysis; pyruvate from D-glyceraldehyde 3-phosphate: step 5/5.</text>
</comment>
<keyword evidence="10 14" id="KW-0460">Magnesium</keyword>
<dbReference type="InterPro" id="IPR001697">
    <property type="entry name" value="Pyr_Knase"/>
</dbReference>
<gene>
    <name evidence="17" type="primary">pyk</name>
    <name evidence="17" type="ORF">Q3O59_06720</name>
</gene>
<accession>A0ABT9GP28</accession>
<evidence type="ECO:0000313" key="18">
    <source>
        <dbReference type="Proteomes" id="UP001236258"/>
    </source>
</evidence>
<evidence type="ECO:0000313" key="17">
    <source>
        <dbReference type="EMBL" id="MDP4528724.1"/>
    </source>
</evidence>
<evidence type="ECO:0000259" key="15">
    <source>
        <dbReference type="Pfam" id="PF00224"/>
    </source>
</evidence>
<evidence type="ECO:0000256" key="4">
    <source>
        <dbReference type="ARBA" id="ARBA00012142"/>
    </source>
</evidence>
<keyword evidence="9" id="KW-0067">ATP-binding</keyword>
<sequence>MPRRTKIVATLGPATNTEAAIEQLIRKGATVFRFNFSHGTADDHRQRASMVRSAASKTGTHVAILGDLQGPKIRVSTFADGAVVLQQDQAFTLDASLPKGAGTLEQVGIDYKELPQDVQPGDVLLLDDGRIQLQVTGVDGSKVHTRVTVAGKLSNNKGINRQGGGLTAPALTEKDKNDIKLAAEIDVDYLAVSFPRCGDDLRLARELAKEAGSEARIMAKVERAEAVADNATLDDIILASDAVMVARGDLGVEIGDAELVGQQKRIIARSRQLNRIVITATQMMESMIESPMPTRAEVMDVANAVLDGTDAVMLSAETAAGAYPAETVDAMARVCIGAEKHPSIKVSKHRLDETFSEVSETVAMSAMYAANHLPGIKAIIALTESGYTAKLMSRITSTQPIYALSRHEKTLNKLALYRGVYPAFFDTRTIPAQELANSAIQCIASKAELKSGDLVILTHGDQMETIGASNTCKIVQVK</sequence>
<proteinExistence type="inferred from homology"/>
<organism evidence="17 18">
    <name type="scientific">Alkalimonas delamerensis</name>
    <dbReference type="NCBI Taxonomy" id="265981"/>
    <lineage>
        <taxon>Bacteria</taxon>
        <taxon>Pseudomonadati</taxon>
        <taxon>Pseudomonadota</taxon>
        <taxon>Gammaproteobacteria</taxon>
        <taxon>Alkalimonas</taxon>
    </lineage>
</organism>